<name>A0A6P1EBS5_LENHI</name>
<proteinExistence type="predicted"/>
<organism evidence="2 3">
    <name type="scientific">Lentilactobacillus hilgardii</name>
    <name type="common">Lactobacillus hilgardii</name>
    <dbReference type="NCBI Taxonomy" id="1588"/>
    <lineage>
        <taxon>Bacteria</taxon>
        <taxon>Bacillati</taxon>
        <taxon>Bacillota</taxon>
        <taxon>Bacilli</taxon>
        <taxon>Lactobacillales</taxon>
        <taxon>Lactobacillaceae</taxon>
        <taxon>Lentilactobacillus</taxon>
    </lineage>
</organism>
<evidence type="ECO:0000313" key="2">
    <source>
        <dbReference type="EMBL" id="QHB52671.1"/>
    </source>
</evidence>
<feature type="transmembrane region" description="Helical" evidence="1">
    <location>
        <begin position="149"/>
        <end position="170"/>
    </location>
</feature>
<dbReference type="SMR" id="A0A6P1EBS5"/>
<dbReference type="EMBL" id="CP047121">
    <property type="protein sequence ID" value="QHB52671.1"/>
    <property type="molecule type" value="Genomic_DNA"/>
</dbReference>
<evidence type="ECO:0000313" key="3">
    <source>
        <dbReference type="Proteomes" id="UP000465035"/>
    </source>
</evidence>
<keyword evidence="1" id="KW-1133">Transmembrane helix</keyword>
<dbReference type="AlphaFoldDB" id="A0A6P1EBS5"/>
<evidence type="ECO:0000256" key="1">
    <source>
        <dbReference type="SAM" id="Phobius"/>
    </source>
</evidence>
<protein>
    <submittedName>
        <fullName evidence="2">DUF1700 domain-containing protein</fullName>
    </submittedName>
</protein>
<keyword evidence="1" id="KW-0812">Transmembrane</keyword>
<reference evidence="2 3" key="1">
    <citation type="submission" date="2019-12" db="EMBL/GenBank/DDBJ databases">
        <title>Lactobacillus hilgardii FLUB.</title>
        <authorList>
            <person name="Gustaw K."/>
        </authorList>
    </citation>
    <scope>NUCLEOTIDE SEQUENCE [LARGE SCALE GENOMIC DNA]</scope>
    <source>
        <strain evidence="2 3">FLUB</strain>
    </source>
</reference>
<gene>
    <name evidence="2" type="ORF">GQR93_10975</name>
</gene>
<sequence length="210" mass="22657">MNDYIEELKAMLTQLGAQEQSDVLDFYTEYLQDGQFVTYTDCVRELGTPRQLARKVLADYSIKNLNTASQSGSRANKPKDDVKTIWLIVLAVLSTPITIPLAFGAVGLFIAAIAVAVGILAAIFGVGFGVIFGGLVSLVTGLGVVSNNFWVGIFYLGVGLIAAGAIIMLIPAFRGLVDGVIHGITVFSKWMYSKIVKKNRAEKHGRGQQK</sequence>
<keyword evidence="1" id="KW-0472">Membrane</keyword>
<dbReference type="GeneID" id="69058892"/>
<dbReference type="Proteomes" id="UP000465035">
    <property type="component" value="Chromosome"/>
</dbReference>
<feature type="transmembrane region" description="Helical" evidence="1">
    <location>
        <begin position="109"/>
        <end position="142"/>
    </location>
</feature>
<accession>A0A6P1EBS5</accession>
<dbReference type="RefSeq" id="WP_003635635.1">
    <property type="nucleotide sequence ID" value="NZ_CABKOL010000104.1"/>
</dbReference>
<feature type="transmembrane region" description="Helical" evidence="1">
    <location>
        <begin position="84"/>
        <end position="103"/>
    </location>
</feature>